<evidence type="ECO:0000259" key="5">
    <source>
        <dbReference type="PROSITE" id="PS50011"/>
    </source>
</evidence>
<accession>A0AAV3Q1L8</accession>
<evidence type="ECO:0000256" key="2">
    <source>
        <dbReference type="ARBA" id="ARBA00022741"/>
    </source>
</evidence>
<dbReference type="Proteomes" id="UP001454036">
    <property type="component" value="Unassembled WGS sequence"/>
</dbReference>
<feature type="domain" description="Protein kinase" evidence="5">
    <location>
        <begin position="29"/>
        <end position="226"/>
    </location>
</feature>
<dbReference type="PANTHER" id="PTHR11042:SF136">
    <property type="entry name" value="EIF-2-ALPHA KINASE GCN2"/>
    <property type="match status" value="1"/>
</dbReference>
<dbReference type="Pfam" id="PF00069">
    <property type="entry name" value="Pkinase"/>
    <property type="match status" value="1"/>
</dbReference>
<dbReference type="Gene3D" id="3.30.200.20">
    <property type="entry name" value="Phosphorylase Kinase, domain 1"/>
    <property type="match status" value="1"/>
</dbReference>
<keyword evidence="4" id="KW-0067">ATP-binding</keyword>
<proteinExistence type="predicted"/>
<dbReference type="AlphaFoldDB" id="A0AAV3Q1L8"/>
<gene>
    <name evidence="6" type="ORF">LIER_38259</name>
</gene>
<evidence type="ECO:0000256" key="4">
    <source>
        <dbReference type="ARBA" id="ARBA00022840"/>
    </source>
</evidence>
<evidence type="ECO:0000256" key="3">
    <source>
        <dbReference type="ARBA" id="ARBA00022777"/>
    </source>
</evidence>
<dbReference type="GO" id="GO:0005634">
    <property type="term" value="C:nucleus"/>
    <property type="evidence" value="ECO:0007669"/>
    <property type="project" value="TreeGrafter"/>
</dbReference>
<dbReference type="InterPro" id="IPR050339">
    <property type="entry name" value="CC_SR_Kinase"/>
</dbReference>
<dbReference type="InterPro" id="IPR011009">
    <property type="entry name" value="Kinase-like_dom_sf"/>
</dbReference>
<keyword evidence="3" id="KW-0418">Kinase</keyword>
<reference evidence="6 7" key="1">
    <citation type="submission" date="2024-01" db="EMBL/GenBank/DDBJ databases">
        <title>The complete chloroplast genome sequence of Lithospermum erythrorhizon: insights into the phylogenetic relationship among Boraginaceae species and the maternal lineages of purple gromwells.</title>
        <authorList>
            <person name="Okada T."/>
            <person name="Watanabe K."/>
        </authorList>
    </citation>
    <scope>NUCLEOTIDE SEQUENCE [LARGE SCALE GENOMIC DNA]</scope>
</reference>
<dbReference type="GO" id="GO:0004694">
    <property type="term" value="F:eukaryotic translation initiation factor 2alpha kinase activity"/>
    <property type="evidence" value="ECO:0007669"/>
    <property type="project" value="TreeGrafter"/>
</dbReference>
<dbReference type="InterPro" id="IPR000719">
    <property type="entry name" value="Prot_kinase_dom"/>
</dbReference>
<dbReference type="Gene3D" id="1.10.510.10">
    <property type="entry name" value="Transferase(Phosphotransferase) domain 1"/>
    <property type="match status" value="1"/>
</dbReference>
<dbReference type="GO" id="GO:0005829">
    <property type="term" value="C:cytosol"/>
    <property type="evidence" value="ECO:0007669"/>
    <property type="project" value="TreeGrafter"/>
</dbReference>
<comment type="caution">
    <text evidence="6">The sequence shown here is derived from an EMBL/GenBank/DDBJ whole genome shotgun (WGS) entry which is preliminary data.</text>
</comment>
<dbReference type="PROSITE" id="PS50011">
    <property type="entry name" value="PROTEIN_KINASE_DOM"/>
    <property type="match status" value="1"/>
</dbReference>
<dbReference type="SMART" id="SM00220">
    <property type="entry name" value="S_TKc"/>
    <property type="match status" value="1"/>
</dbReference>
<sequence>MLLISQTSTIHLLYLDFSNNANYFGRLVIAARNSPGKGAFGRVFRYTHRLHKGEYVIKMVHFKEEHHQKTLREVVALRMSQHKNVLRYYQCWIEDGAVDASSSDSTADLPEKEIKDATLFIAMEHCPRTLKDILALPLENEKIHQFSKQLLEGLSHIHENGGIHLDIKPDNLFIDHSNNLKIGDFGFGNAISNSRDWGVNGSSSKGPASELKSNLNFWEKVDSYSL</sequence>
<evidence type="ECO:0000313" key="6">
    <source>
        <dbReference type="EMBL" id="GAA0156363.1"/>
    </source>
</evidence>
<evidence type="ECO:0000313" key="7">
    <source>
        <dbReference type="Proteomes" id="UP001454036"/>
    </source>
</evidence>
<protein>
    <recommendedName>
        <fullName evidence="5">Protein kinase domain-containing protein</fullName>
    </recommendedName>
</protein>
<dbReference type="PANTHER" id="PTHR11042">
    <property type="entry name" value="EUKARYOTIC TRANSLATION INITIATION FACTOR 2-ALPHA KINASE EIF2-ALPHA KINASE -RELATED"/>
    <property type="match status" value="1"/>
</dbReference>
<dbReference type="EMBL" id="BAABME010019184">
    <property type="protein sequence ID" value="GAA0156363.1"/>
    <property type="molecule type" value="Genomic_DNA"/>
</dbReference>
<dbReference type="SUPFAM" id="SSF56112">
    <property type="entry name" value="Protein kinase-like (PK-like)"/>
    <property type="match status" value="1"/>
</dbReference>
<keyword evidence="1" id="KW-0808">Transferase</keyword>
<organism evidence="6 7">
    <name type="scientific">Lithospermum erythrorhizon</name>
    <name type="common">Purple gromwell</name>
    <name type="synonym">Lithospermum officinale var. erythrorhizon</name>
    <dbReference type="NCBI Taxonomy" id="34254"/>
    <lineage>
        <taxon>Eukaryota</taxon>
        <taxon>Viridiplantae</taxon>
        <taxon>Streptophyta</taxon>
        <taxon>Embryophyta</taxon>
        <taxon>Tracheophyta</taxon>
        <taxon>Spermatophyta</taxon>
        <taxon>Magnoliopsida</taxon>
        <taxon>eudicotyledons</taxon>
        <taxon>Gunneridae</taxon>
        <taxon>Pentapetalae</taxon>
        <taxon>asterids</taxon>
        <taxon>lamiids</taxon>
        <taxon>Boraginales</taxon>
        <taxon>Boraginaceae</taxon>
        <taxon>Boraginoideae</taxon>
        <taxon>Lithospermeae</taxon>
        <taxon>Lithospermum</taxon>
    </lineage>
</organism>
<keyword evidence="7" id="KW-1185">Reference proteome</keyword>
<name>A0AAV3Q1L8_LITER</name>
<dbReference type="GO" id="GO:0005524">
    <property type="term" value="F:ATP binding"/>
    <property type="evidence" value="ECO:0007669"/>
    <property type="project" value="UniProtKB-KW"/>
</dbReference>
<keyword evidence="2" id="KW-0547">Nucleotide-binding</keyword>
<evidence type="ECO:0000256" key="1">
    <source>
        <dbReference type="ARBA" id="ARBA00022679"/>
    </source>
</evidence>